<dbReference type="AlphaFoldDB" id="A0A061SLG2"/>
<dbReference type="InterPro" id="IPR052423">
    <property type="entry name" value="EMIR"/>
</dbReference>
<dbReference type="PROSITE" id="PS00636">
    <property type="entry name" value="DNAJ_1"/>
    <property type="match status" value="1"/>
</dbReference>
<dbReference type="PROSITE" id="PS50076">
    <property type="entry name" value="DNAJ_2"/>
    <property type="match status" value="1"/>
</dbReference>
<dbReference type="SUPFAM" id="SSF46565">
    <property type="entry name" value="Chaperone J-domain"/>
    <property type="match status" value="1"/>
</dbReference>
<sequence length="502" mass="54476">MPSSVTRSREDIRVDFNDVFSTRKPRDFRAGIASGLKSLAKGVVAGCLGLVAAPAVGACQEGIKGLACGLLAGCAGAVILPVVGASVGAAQVVRGIVNTPEAICESCSGKIWNQDLRIWAEKDCLAVLDEEDLGTQPPGRTARRRGDRGSGEGGPGGGNGEPDYYELLGVDQSATPEEIKQRYYILAKQWHPDKRPGDPAAKDHFQRLGEAYQVLSNPNLRERYDQDGAEGLDTNFIDASVFFGMLFGSERFEHLIGELAISTAARNSGNLSQKQMQRIQAQREQTLAINLKALLRRYVEGDEAGFKESMVAEAKELASASFGELILHTVGRVYSMQAKIHLGNLWTSAVSGMAQRFNMLQHQLYAANAALQVYRAHAEMESLAASDAAQQPDGSNSSTDAQHQRRQLEENALPLMLDAMWAANVVDIENTLRAVCKETLKDSSATGAVKRARMRALEELGKIFLETEATPGREKTAKEFIEAAMQHTFHRQNGMVPSEEDG</sequence>
<reference evidence="3" key="1">
    <citation type="submission" date="2014-05" db="EMBL/GenBank/DDBJ databases">
        <title>The transcriptome of the halophilic microalga Tetraselmis sp. GSL018 isolated from the Great Salt Lake, Utah.</title>
        <authorList>
            <person name="Jinkerson R.E."/>
            <person name="D'Adamo S."/>
            <person name="Posewitz M.C."/>
        </authorList>
    </citation>
    <scope>NUCLEOTIDE SEQUENCE</scope>
    <source>
        <strain evidence="3">GSL018</strain>
    </source>
</reference>
<dbReference type="InterPro" id="IPR001623">
    <property type="entry name" value="DnaJ_domain"/>
</dbReference>
<keyword evidence="3" id="KW-0346">Stress response</keyword>
<feature type="domain" description="J" evidence="2">
    <location>
        <begin position="163"/>
        <end position="228"/>
    </location>
</feature>
<evidence type="ECO:0000259" key="2">
    <source>
        <dbReference type="PROSITE" id="PS50076"/>
    </source>
</evidence>
<feature type="region of interest" description="Disordered" evidence="1">
    <location>
        <begin position="131"/>
        <end position="164"/>
    </location>
</feature>
<evidence type="ECO:0000313" key="3">
    <source>
        <dbReference type="EMBL" id="JAC83904.1"/>
    </source>
</evidence>
<organism evidence="3">
    <name type="scientific">Tetraselmis sp. GSL018</name>
    <dbReference type="NCBI Taxonomy" id="582737"/>
    <lineage>
        <taxon>Eukaryota</taxon>
        <taxon>Viridiplantae</taxon>
        <taxon>Chlorophyta</taxon>
        <taxon>core chlorophytes</taxon>
        <taxon>Chlorodendrophyceae</taxon>
        <taxon>Chlorodendrales</taxon>
        <taxon>Chlorodendraceae</taxon>
        <taxon>Tetraselmis</taxon>
    </lineage>
</organism>
<feature type="compositionally biased region" description="Gly residues" evidence="1">
    <location>
        <begin position="151"/>
        <end position="160"/>
    </location>
</feature>
<evidence type="ECO:0000256" key="1">
    <source>
        <dbReference type="SAM" id="MobiDB-lite"/>
    </source>
</evidence>
<feature type="compositionally biased region" description="Polar residues" evidence="1">
    <location>
        <begin position="388"/>
        <end position="401"/>
    </location>
</feature>
<dbReference type="Pfam" id="PF14308">
    <property type="entry name" value="DnaJ-X"/>
    <property type="match status" value="1"/>
</dbReference>
<dbReference type="PRINTS" id="PR00625">
    <property type="entry name" value="JDOMAIN"/>
</dbReference>
<gene>
    <name evidence="3" type="ORF">TSPGSL018_2222</name>
</gene>
<protein>
    <submittedName>
        <fullName evidence="3">Heat shock 40 kDa protein</fullName>
    </submittedName>
</protein>
<accession>A0A061SLG2</accession>
<feature type="region of interest" description="Disordered" evidence="1">
    <location>
        <begin position="384"/>
        <end position="405"/>
    </location>
</feature>
<dbReference type="InterPro" id="IPR026894">
    <property type="entry name" value="DnaJ_X"/>
</dbReference>
<dbReference type="EMBL" id="GBEZ01001033">
    <property type="protein sequence ID" value="JAC83904.1"/>
    <property type="molecule type" value="Transcribed_RNA"/>
</dbReference>
<dbReference type="PANTHER" id="PTHR44094:SF8">
    <property type="entry name" value="DNAJ HEAT SHOCK N-TERMINAL DOMAIN-CONTAINING PROTEIN-RELATED"/>
    <property type="match status" value="1"/>
</dbReference>
<dbReference type="Gene3D" id="1.10.287.110">
    <property type="entry name" value="DnaJ domain"/>
    <property type="match status" value="1"/>
</dbReference>
<proteinExistence type="predicted"/>
<dbReference type="SMART" id="SM00271">
    <property type="entry name" value="DnaJ"/>
    <property type="match status" value="1"/>
</dbReference>
<dbReference type="InterPro" id="IPR018253">
    <property type="entry name" value="DnaJ_domain_CS"/>
</dbReference>
<name>A0A061SLG2_9CHLO</name>
<dbReference type="Pfam" id="PF00226">
    <property type="entry name" value="DnaJ"/>
    <property type="match status" value="1"/>
</dbReference>
<dbReference type="InterPro" id="IPR036869">
    <property type="entry name" value="J_dom_sf"/>
</dbReference>
<dbReference type="PANTHER" id="PTHR44094">
    <property type="entry name" value="DNAJ HEAT SHOCK N-TERMINAL DOMAIN-CONTAINING PROTEIN"/>
    <property type="match status" value="1"/>
</dbReference>
<dbReference type="CDD" id="cd06257">
    <property type="entry name" value="DnaJ"/>
    <property type="match status" value="1"/>
</dbReference>